<evidence type="ECO:0000259" key="1">
    <source>
        <dbReference type="Pfam" id="PF14394"/>
    </source>
</evidence>
<accession>A0A975B980</accession>
<dbReference type="Pfam" id="PF14394">
    <property type="entry name" value="DUF4423"/>
    <property type="match status" value="1"/>
</dbReference>
<evidence type="ECO:0000313" key="3">
    <source>
        <dbReference type="Proteomes" id="UP000663720"/>
    </source>
</evidence>
<evidence type="ECO:0000313" key="2">
    <source>
        <dbReference type="EMBL" id="QTA80987.1"/>
    </source>
</evidence>
<reference evidence="2" key="1">
    <citation type="journal article" date="2021" name="Microb. Physiol.">
        <title>Proteogenomic Insights into the Physiology of Marine, Sulfate-Reducing, Filamentous Desulfonema limicola and Desulfonema magnum.</title>
        <authorList>
            <person name="Schnaars V."/>
            <person name="Wohlbrand L."/>
            <person name="Scheve S."/>
            <person name="Hinrichs C."/>
            <person name="Reinhardt R."/>
            <person name="Rabus R."/>
        </authorList>
    </citation>
    <scope>NUCLEOTIDE SEQUENCE</scope>
    <source>
        <strain evidence="2">5ac10</strain>
    </source>
</reference>
<gene>
    <name evidence="2" type="ORF">dnl_33050</name>
</gene>
<dbReference type="Proteomes" id="UP000663720">
    <property type="component" value="Chromosome"/>
</dbReference>
<dbReference type="InterPro" id="IPR025537">
    <property type="entry name" value="DUF4423"/>
</dbReference>
<dbReference type="RefSeq" id="WP_207687071.1">
    <property type="nucleotide sequence ID" value="NZ_CP061799.1"/>
</dbReference>
<dbReference type="InterPro" id="IPR011873">
    <property type="entry name" value="CHP02147"/>
</dbReference>
<name>A0A975B980_9BACT</name>
<protein>
    <submittedName>
        <fullName evidence="2">CHP02147</fullName>
    </submittedName>
</protein>
<dbReference type="AlphaFoldDB" id="A0A975B980"/>
<organism evidence="2 3">
    <name type="scientific">Desulfonema limicola</name>
    <dbReference type="NCBI Taxonomy" id="45656"/>
    <lineage>
        <taxon>Bacteria</taxon>
        <taxon>Pseudomonadati</taxon>
        <taxon>Thermodesulfobacteriota</taxon>
        <taxon>Desulfobacteria</taxon>
        <taxon>Desulfobacterales</taxon>
        <taxon>Desulfococcaceae</taxon>
        <taxon>Desulfonema</taxon>
    </lineage>
</organism>
<proteinExistence type="predicted"/>
<keyword evidence="3" id="KW-1185">Reference proteome</keyword>
<dbReference type="NCBIfam" id="TIGR02147">
    <property type="entry name" value="Fsuc_second"/>
    <property type="match status" value="1"/>
</dbReference>
<dbReference type="KEGG" id="dli:dnl_33050"/>
<dbReference type="EMBL" id="CP061799">
    <property type="protein sequence ID" value="QTA80987.1"/>
    <property type="molecule type" value="Genomic_DNA"/>
</dbReference>
<sequence>MKCPVIYDYLDYRAFLRDMFKFRKHQIKHFSYRFFARKSGFKSPNFLKLVSSGQRNLSYESIGKIAAGFSLKSQEQEYFEYLVLMNQAVSHDDKNKYYKKMMSIKGFGEIKKIEKAGYEYFSKWYFPIIREIIMFGSRKQTPEDIAPLLNPPITAAEAKKAIDLLMTLELVKKDEDGCWEQQNRDLTTGAEVQSLVVANFHREMLRLAQESLERYKGKERDITALVLSVNHRQMDNIKEKTAAFRKELLKLASEEKDPDLVMQVSIQVFPLTQKLEGGRRC</sequence>
<feature type="domain" description="DUF4423" evidence="1">
    <location>
        <begin position="107"/>
        <end position="271"/>
    </location>
</feature>